<proteinExistence type="predicted"/>
<evidence type="ECO:0000259" key="5">
    <source>
        <dbReference type="Pfam" id="PF13676"/>
    </source>
</evidence>
<dbReference type="InterPro" id="IPR019775">
    <property type="entry name" value="WD40_repeat_CS"/>
</dbReference>
<dbReference type="InterPro" id="IPR036322">
    <property type="entry name" value="WD40_repeat_dom_sf"/>
</dbReference>
<dbReference type="PRINTS" id="PR00364">
    <property type="entry name" value="DISEASERSIST"/>
</dbReference>
<dbReference type="CDD" id="cd00200">
    <property type="entry name" value="WD40"/>
    <property type="match status" value="2"/>
</dbReference>
<feature type="repeat" description="WD" evidence="3">
    <location>
        <begin position="1186"/>
        <end position="1227"/>
    </location>
</feature>
<evidence type="ECO:0000259" key="4">
    <source>
        <dbReference type="Pfam" id="PF00931"/>
    </source>
</evidence>
<dbReference type="Proteomes" id="UP000623608">
    <property type="component" value="Unassembled WGS sequence"/>
</dbReference>
<dbReference type="PANTHER" id="PTHR19879:SF9">
    <property type="entry name" value="TRANSCRIPTION INITIATION FACTOR TFIID SUBUNIT 5"/>
    <property type="match status" value="1"/>
</dbReference>
<dbReference type="InterPro" id="IPR020472">
    <property type="entry name" value="WD40_PAC1"/>
</dbReference>
<dbReference type="Pfam" id="PF00400">
    <property type="entry name" value="WD40"/>
    <property type="match status" value="12"/>
</dbReference>
<evidence type="ECO:0000313" key="6">
    <source>
        <dbReference type="EMBL" id="GIF18044.1"/>
    </source>
</evidence>
<evidence type="ECO:0000256" key="3">
    <source>
        <dbReference type="PROSITE-ProRule" id="PRU00221"/>
    </source>
</evidence>
<dbReference type="InterPro" id="IPR036388">
    <property type="entry name" value="WH-like_DNA-bd_sf"/>
</dbReference>
<dbReference type="InterPro" id="IPR011047">
    <property type="entry name" value="Quinoprotein_ADH-like_sf"/>
</dbReference>
<feature type="repeat" description="WD" evidence="3">
    <location>
        <begin position="927"/>
        <end position="968"/>
    </location>
</feature>
<dbReference type="InterPro" id="IPR035897">
    <property type="entry name" value="Toll_tir_struct_dom_sf"/>
</dbReference>
<dbReference type="SUPFAM" id="SSF52540">
    <property type="entry name" value="P-loop containing nucleoside triphosphate hydrolases"/>
    <property type="match status" value="1"/>
</dbReference>
<dbReference type="SUPFAM" id="SSF50998">
    <property type="entry name" value="Quinoprotein alcohol dehydrogenase-like"/>
    <property type="match status" value="1"/>
</dbReference>
<feature type="repeat" description="WD" evidence="3">
    <location>
        <begin position="843"/>
        <end position="884"/>
    </location>
</feature>
<feature type="repeat" description="WD" evidence="3">
    <location>
        <begin position="1109"/>
        <end position="1133"/>
    </location>
</feature>
<feature type="repeat" description="WD" evidence="3">
    <location>
        <begin position="802"/>
        <end position="842"/>
    </location>
</feature>
<dbReference type="SUPFAM" id="SSF52200">
    <property type="entry name" value="Toll/Interleukin receptor TIR domain"/>
    <property type="match status" value="1"/>
</dbReference>
<comment type="caution">
    <text evidence="6">The sequence shown here is derived from an EMBL/GenBank/DDBJ whole genome shotgun (WGS) entry which is preliminary data.</text>
</comment>
<dbReference type="InterPro" id="IPR001680">
    <property type="entry name" value="WD40_rpt"/>
</dbReference>
<dbReference type="SUPFAM" id="SSF50978">
    <property type="entry name" value="WD40 repeat-like"/>
    <property type="match status" value="1"/>
</dbReference>
<dbReference type="PANTHER" id="PTHR19879">
    <property type="entry name" value="TRANSCRIPTION INITIATION FACTOR TFIID"/>
    <property type="match status" value="1"/>
</dbReference>
<dbReference type="PROSITE" id="PS50082">
    <property type="entry name" value="WD_REPEATS_2"/>
    <property type="match status" value="12"/>
</dbReference>
<accession>A0A919NH67</accession>
<dbReference type="SMART" id="SM00320">
    <property type="entry name" value="WD40"/>
    <property type="match status" value="13"/>
</dbReference>
<dbReference type="PROSITE" id="PS50294">
    <property type="entry name" value="WD_REPEATS_REGION"/>
    <property type="match status" value="11"/>
</dbReference>
<dbReference type="AlphaFoldDB" id="A0A919NH67"/>
<dbReference type="Gene3D" id="2.130.10.10">
    <property type="entry name" value="YVTN repeat-like/Quinoprotein amine dehydrogenase"/>
    <property type="match status" value="4"/>
</dbReference>
<dbReference type="InterPro" id="IPR000157">
    <property type="entry name" value="TIR_dom"/>
</dbReference>
<name>A0A919NH67_9ACTN</name>
<dbReference type="InterPro" id="IPR002182">
    <property type="entry name" value="NB-ARC"/>
</dbReference>
<feature type="domain" description="TIR" evidence="5">
    <location>
        <begin position="14"/>
        <end position="121"/>
    </location>
</feature>
<dbReference type="Gene3D" id="1.10.10.10">
    <property type="entry name" value="Winged helix-like DNA-binding domain superfamily/Winged helix DNA-binding domain"/>
    <property type="match status" value="1"/>
</dbReference>
<evidence type="ECO:0000256" key="2">
    <source>
        <dbReference type="ARBA" id="ARBA00022737"/>
    </source>
</evidence>
<dbReference type="GO" id="GO:0043531">
    <property type="term" value="F:ADP binding"/>
    <property type="evidence" value="ECO:0007669"/>
    <property type="project" value="InterPro"/>
</dbReference>
<dbReference type="InterPro" id="IPR015943">
    <property type="entry name" value="WD40/YVTN_repeat-like_dom_sf"/>
</dbReference>
<feature type="repeat" description="WD" evidence="3">
    <location>
        <begin position="885"/>
        <end position="926"/>
    </location>
</feature>
<sequence>MNGGGSGPSAHDLIFISYSHKDRPWLDRLMVLLTPLTRKRGIEIWADPYLPIGADWRRDLTDVIDRTALAVLLVSGDFLASRFIIEEELPQLAAGGARLAPVLVRDCLWELEPRLERLQWAHDPGQDGPLDAGVGTPGERDARLVRICRRLVGLLDPASGAAGNNLVPEPEIVVFPPVVESLVGTLRLGSISGVPPLPPGYQHRTELERLRTVILRSASAVVGVTGNAAALGLYGQGGIGKSVLAAALARDEQVRTYFPDGVYWVTLGERSDPTAAQAELLARLGRPAGDVRAAEDGLRLLSEALADQQVLLVVDDVWSEDAAAAFRVTGPRGRILFTSRDDGVLAAVQADVTQLGLLPEGAARQLLAAISGTPIGELPDDVNQVVVATGRVALALALAAAAVRGGMSWTQVAAGLKIGTDTFLDHPYANTFKAMQVATAALSPLLRDAYVSLAVYPPDTGIPVEVIARFWSHRRGVTAETARSELAVLADAELLRVVDEHVTFHDLQHDYLVLQTDDLRALHADLLATYRLLLPAGGEDGWWGLPLAEPYIWDHLVDHLRLAEDVAGVRATATDIAYLARRIALGGPHAAEADLTVAAETLPDNPRIGWLKDWLARHGHLFVGLADAGDVAAAMRCWLAGGDMSGQQRLDPLLPPVFLRPRWGLRPIPTASLRTLTGHAGAVATVAFSPDGQLLAGAGHDGTVRLSEAASGRQWAVLTGHAGGVQAVAFSPDGRFLASAGSDRTVRMWELDNLRQRLVLSEHLGPVRAVAFSPDGEQLASADQDGDVRLWNLDGKLLRVIATGHTEGVRAIAFSPTGRVLATAGGWTVRLWETDTGRQRLSRAGHAGGVRSVVFSQDGRFLASAGRDGTVRLWELDSGRRRPPLAGHAGTVEAVAFSPGGELLASAGQDRTIRLWELPEAKRCAELRGHTGVIRSLAFSPGGTLLASGSSDETLRLWQPDTERRHASPVRQFGQALAVSLSPDGRLLAGAYNDGTVRFRTSRDGQSRDIFSDFSPWNPTETGPIFAASFSPDGKLLASGGGDENVRIWDVERRRRRALFSAHAGAVRAVSFSPDGRVLASAGHDGVVRLWEVETGRLEHAQTFGAGVILAVAFSPDGQLLAGAGQDGTVRLWRPGDSWQPDRLSGHTHPVQTVKFSPVEPMLASAGHDGTVRLWDTGSCREVAVLAGNADVVNAVAFSPNGRMLISAGNDGTVRVWDTRRAELVRQLPLGDPIYSLSWKRSFIGAASAGSLMMLQVTSVARPVRGE</sequence>
<dbReference type="Pfam" id="PF00931">
    <property type="entry name" value="NB-ARC"/>
    <property type="match status" value="1"/>
</dbReference>
<feature type="repeat" description="WD" evidence="3">
    <location>
        <begin position="760"/>
        <end position="794"/>
    </location>
</feature>
<keyword evidence="1 3" id="KW-0853">WD repeat</keyword>
<dbReference type="PROSITE" id="PS00678">
    <property type="entry name" value="WD_REPEATS_1"/>
    <property type="match status" value="7"/>
</dbReference>
<feature type="repeat" description="WD" evidence="3">
    <location>
        <begin position="1144"/>
        <end position="1185"/>
    </location>
</feature>
<organism evidence="6 7">
    <name type="scientific">Paractinoplanes tereljensis</name>
    <dbReference type="NCBI Taxonomy" id="571912"/>
    <lineage>
        <taxon>Bacteria</taxon>
        <taxon>Bacillati</taxon>
        <taxon>Actinomycetota</taxon>
        <taxon>Actinomycetes</taxon>
        <taxon>Micromonosporales</taxon>
        <taxon>Micromonosporaceae</taxon>
        <taxon>Paractinoplanes</taxon>
    </lineage>
</organism>
<feature type="repeat" description="WD" evidence="3">
    <location>
        <begin position="676"/>
        <end position="706"/>
    </location>
</feature>
<dbReference type="Gene3D" id="3.40.50.10140">
    <property type="entry name" value="Toll/interleukin-1 receptor homology (TIR) domain"/>
    <property type="match status" value="1"/>
</dbReference>
<feature type="repeat" description="WD" evidence="3">
    <location>
        <begin position="1060"/>
        <end position="1101"/>
    </location>
</feature>
<dbReference type="GO" id="GO:0005829">
    <property type="term" value="C:cytosol"/>
    <property type="evidence" value="ECO:0007669"/>
    <property type="project" value="UniProtKB-ARBA"/>
</dbReference>
<reference evidence="6" key="1">
    <citation type="submission" date="2021-01" db="EMBL/GenBank/DDBJ databases">
        <title>Whole genome shotgun sequence of Actinoplanes tereljensis NBRC 105297.</title>
        <authorList>
            <person name="Komaki H."/>
            <person name="Tamura T."/>
        </authorList>
    </citation>
    <scope>NUCLEOTIDE SEQUENCE</scope>
    <source>
        <strain evidence="6">NBRC 105297</strain>
    </source>
</reference>
<dbReference type="Pfam" id="PF13676">
    <property type="entry name" value="TIR_2"/>
    <property type="match status" value="1"/>
</dbReference>
<evidence type="ECO:0000256" key="1">
    <source>
        <dbReference type="ARBA" id="ARBA00022574"/>
    </source>
</evidence>
<dbReference type="RefSeq" id="WP_203798753.1">
    <property type="nucleotide sequence ID" value="NZ_BOMY01000002.1"/>
</dbReference>
<gene>
    <name evidence="6" type="ORF">Ate02nite_07740</name>
</gene>
<feature type="repeat" description="WD" evidence="3">
    <location>
        <begin position="1018"/>
        <end position="1059"/>
    </location>
</feature>
<protein>
    <recommendedName>
        <fullName evidence="8">WD40 repeat protein</fullName>
    </recommendedName>
</protein>
<dbReference type="InterPro" id="IPR027417">
    <property type="entry name" value="P-loop_NTPase"/>
</dbReference>
<feature type="domain" description="NB-ARC" evidence="4">
    <location>
        <begin position="228"/>
        <end position="368"/>
    </location>
</feature>
<evidence type="ECO:0008006" key="8">
    <source>
        <dbReference type="Google" id="ProtNLM"/>
    </source>
</evidence>
<dbReference type="Gene3D" id="1.25.40.370">
    <property type="match status" value="1"/>
</dbReference>
<feature type="repeat" description="WD" evidence="3">
    <location>
        <begin position="718"/>
        <end position="759"/>
    </location>
</feature>
<dbReference type="GO" id="GO:0007165">
    <property type="term" value="P:signal transduction"/>
    <property type="evidence" value="ECO:0007669"/>
    <property type="project" value="InterPro"/>
</dbReference>
<evidence type="ECO:0000313" key="7">
    <source>
        <dbReference type="Proteomes" id="UP000623608"/>
    </source>
</evidence>
<dbReference type="PRINTS" id="PR00320">
    <property type="entry name" value="GPROTEINBRPT"/>
</dbReference>
<dbReference type="EMBL" id="BOMY01000002">
    <property type="protein sequence ID" value="GIF18044.1"/>
    <property type="molecule type" value="Genomic_DNA"/>
</dbReference>
<dbReference type="Gene3D" id="3.40.50.300">
    <property type="entry name" value="P-loop containing nucleotide triphosphate hydrolases"/>
    <property type="match status" value="1"/>
</dbReference>
<keyword evidence="2" id="KW-0677">Repeat</keyword>
<keyword evidence="7" id="KW-1185">Reference proteome</keyword>